<proteinExistence type="predicted"/>
<dbReference type="InterPro" id="IPR001387">
    <property type="entry name" value="Cro/C1-type_HTH"/>
</dbReference>
<dbReference type="STRING" id="926559.JoomaDRAFT_1777"/>
<dbReference type="HOGENOM" id="CLU_066192_62_13_10"/>
<organism evidence="2 3">
    <name type="scientific">Galbibacter orientalis DSM 19592</name>
    <dbReference type="NCBI Taxonomy" id="926559"/>
    <lineage>
        <taxon>Bacteria</taxon>
        <taxon>Pseudomonadati</taxon>
        <taxon>Bacteroidota</taxon>
        <taxon>Flavobacteriia</taxon>
        <taxon>Flavobacteriales</taxon>
        <taxon>Flavobacteriaceae</taxon>
        <taxon>Galbibacter</taxon>
    </lineage>
</organism>
<reference evidence="2 3" key="1">
    <citation type="submission" date="2012-02" db="EMBL/GenBank/DDBJ databases">
        <title>Improved High-Quality Draft genome of Joostella marina DSM 19592.</title>
        <authorList>
            <consortium name="US DOE Joint Genome Institute (JGI-PGF)"/>
            <person name="Lucas S."/>
            <person name="Copeland A."/>
            <person name="Lapidus A."/>
            <person name="Bruce D."/>
            <person name="Goodwin L."/>
            <person name="Pitluck S."/>
            <person name="Peters L."/>
            <person name="Chertkov O."/>
            <person name="Ovchinnikova G."/>
            <person name="Kyrpides N."/>
            <person name="Mavromatis K."/>
            <person name="Detter J.C."/>
            <person name="Han C."/>
            <person name="Land M."/>
            <person name="Hauser L."/>
            <person name="Markowitz V."/>
            <person name="Cheng J.-F."/>
            <person name="Hugenholtz P."/>
            <person name="Woyke T."/>
            <person name="Wu D."/>
            <person name="Tindall B."/>
            <person name="Brambilla E."/>
            <person name="Klenk H.-P."/>
            <person name="Eisen J.A."/>
        </authorList>
    </citation>
    <scope>NUCLEOTIDE SEQUENCE [LARGE SCALE GENOMIC DNA]</scope>
    <source>
        <strain evidence="2 3">DSM 19592</strain>
    </source>
</reference>
<evidence type="ECO:0000259" key="1">
    <source>
        <dbReference type="PROSITE" id="PS50943"/>
    </source>
</evidence>
<dbReference type="AlphaFoldDB" id="I3C591"/>
<dbReference type="EMBL" id="JH651379">
    <property type="protein sequence ID" value="EIJ38784.1"/>
    <property type="molecule type" value="Genomic_DNA"/>
</dbReference>
<sequence length="44" mass="4972">MNNTVGNNLRTLHKRKGLTQEEVADMLHVSQSAYARMENGQTNL</sequence>
<evidence type="ECO:0000313" key="3">
    <source>
        <dbReference type="Proteomes" id="UP000004690"/>
    </source>
</evidence>
<dbReference type="RefSeq" id="WP_008612066.1">
    <property type="nucleotide sequence ID" value="NZ_JH651379.1"/>
</dbReference>
<evidence type="ECO:0000313" key="2">
    <source>
        <dbReference type="EMBL" id="EIJ38784.1"/>
    </source>
</evidence>
<name>I3C591_9FLAO</name>
<dbReference type="InterPro" id="IPR010982">
    <property type="entry name" value="Lambda_DNA-bd_dom_sf"/>
</dbReference>
<dbReference type="SUPFAM" id="SSF47413">
    <property type="entry name" value="lambda repressor-like DNA-binding domains"/>
    <property type="match status" value="1"/>
</dbReference>
<keyword evidence="3" id="KW-1185">Reference proteome</keyword>
<dbReference type="PROSITE" id="PS50943">
    <property type="entry name" value="HTH_CROC1"/>
    <property type="match status" value="1"/>
</dbReference>
<dbReference type="Pfam" id="PF01381">
    <property type="entry name" value="HTH_3"/>
    <property type="match status" value="1"/>
</dbReference>
<protein>
    <submittedName>
        <fullName evidence="2">Putative transcriptional regulator</fullName>
    </submittedName>
</protein>
<dbReference type="CDD" id="cd00093">
    <property type="entry name" value="HTH_XRE"/>
    <property type="match status" value="1"/>
</dbReference>
<gene>
    <name evidence="2" type="ORF">JoomaDRAFT_1777</name>
</gene>
<feature type="domain" description="HTH cro/C1-type" evidence="1">
    <location>
        <begin position="9"/>
        <end position="43"/>
    </location>
</feature>
<dbReference type="eggNOG" id="COG1396">
    <property type="taxonomic scope" value="Bacteria"/>
</dbReference>
<dbReference type="OrthoDB" id="7859381at2"/>
<dbReference type="Gene3D" id="1.10.260.40">
    <property type="entry name" value="lambda repressor-like DNA-binding domains"/>
    <property type="match status" value="1"/>
</dbReference>
<dbReference type="GO" id="GO:0003677">
    <property type="term" value="F:DNA binding"/>
    <property type="evidence" value="ECO:0007669"/>
    <property type="project" value="InterPro"/>
</dbReference>
<accession>I3C591</accession>
<dbReference type="Proteomes" id="UP000004690">
    <property type="component" value="Unassembled WGS sequence"/>
</dbReference>